<evidence type="ECO:0000259" key="8">
    <source>
        <dbReference type="Pfam" id="PF02656"/>
    </source>
</evidence>
<dbReference type="AlphaFoldDB" id="A0A9W8HQY5"/>
<keyword evidence="4 7" id="KW-1133">Transmembrane helix</keyword>
<evidence type="ECO:0000256" key="5">
    <source>
        <dbReference type="ARBA" id="ARBA00023136"/>
    </source>
</evidence>
<evidence type="ECO:0000256" key="6">
    <source>
        <dbReference type="SAM" id="MobiDB-lite"/>
    </source>
</evidence>
<evidence type="ECO:0000256" key="7">
    <source>
        <dbReference type="SAM" id="Phobius"/>
    </source>
</evidence>
<sequence>MSSPHPLESSPTLSTGSTKIGTPLPSPIARLQKYHRRVIENECSMARDQFAVERNFLSWFKLAMAVASSGAVIFREFDRTPKHGRSAMVDSAYTKLADISTIYFLCLSMVLLFIATLYLWDVKLRLARDKRPARLFWLLFLSVAGILAAGSLIFVVAYSYAQMPSR</sequence>
<accession>A0A9W8HQY5</accession>
<organism evidence="9 10">
    <name type="scientific">Coemansia interrupta</name>
    <dbReference type="NCBI Taxonomy" id="1126814"/>
    <lineage>
        <taxon>Eukaryota</taxon>
        <taxon>Fungi</taxon>
        <taxon>Fungi incertae sedis</taxon>
        <taxon>Zoopagomycota</taxon>
        <taxon>Kickxellomycotina</taxon>
        <taxon>Kickxellomycetes</taxon>
        <taxon>Kickxellales</taxon>
        <taxon>Kickxellaceae</taxon>
        <taxon>Coemansia</taxon>
    </lineage>
</organism>
<evidence type="ECO:0000256" key="2">
    <source>
        <dbReference type="ARBA" id="ARBA00022475"/>
    </source>
</evidence>
<reference evidence="9" key="1">
    <citation type="submission" date="2022-07" db="EMBL/GenBank/DDBJ databases">
        <title>Phylogenomic reconstructions and comparative analyses of Kickxellomycotina fungi.</title>
        <authorList>
            <person name="Reynolds N.K."/>
            <person name="Stajich J.E."/>
            <person name="Barry K."/>
            <person name="Grigoriev I.V."/>
            <person name="Crous P."/>
            <person name="Smith M.E."/>
        </authorList>
    </citation>
    <scope>NUCLEOTIDE SEQUENCE</scope>
    <source>
        <strain evidence="9">BCRC 34489</strain>
    </source>
</reference>
<feature type="transmembrane region" description="Helical" evidence="7">
    <location>
        <begin position="96"/>
        <end position="120"/>
    </location>
</feature>
<feature type="domain" description="DUF202" evidence="8">
    <location>
        <begin position="47"/>
        <end position="118"/>
    </location>
</feature>
<dbReference type="Proteomes" id="UP001140172">
    <property type="component" value="Unassembled WGS sequence"/>
</dbReference>
<protein>
    <recommendedName>
        <fullName evidence="8">DUF202 domain-containing protein</fullName>
    </recommendedName>
</protein>
<evidence type="ECO:0000256" key="3">
    <source>
        <dbReference type="ARBA" id="ARBA00022692"/>
    </source>
</evidence>
<feature type="transmembrane region" description="Helical" evidence="7">
    <location>
        <begin position="56"/>
        <end position="75"/>
    </location>
</feature>
<name>A0A9W8HQY5_9FUNG</name>
<keyword evidence="5 7" id="KW-0472">Membrane</keyword>
<evidence type="ECO:0000256" key="1">
    <source>
        <dbReference type="ARBA" id="ARBA00004651"/>
    </source>
</evidence>
<evidence type="ECO:0000256" key="4">
    <source>
        <dbReference type="ARBA" id="ARBA00022989"/>
    </source>
</evidence>
<keyword evidence="3 7" id="KW-0812">Transmembrane</keyword>
<proteinExistence type="predicted"/>
<keyword evidence="2" id="KW-1003">Cell membrane</keyword>
<dbReference type="EMBL" id="JANBUM010000016">
    <property type="protein sequence ID" value="KAJ2787670.1"/>
    <property type="molecule type" value="Genomic_DNA"/>
</dbReference>
<feature type="compositionally biased region" description="Polar residues" evidence="6">
    <location>
        <begin position="1"/>
        <end position="20"/>
    </location>
</feature>
<dbReference type="InterPro" id="IPR003807">
    <property type="entry name" value="DUF202"/>
</dbReference>
<comment type="caution">
    <text evidence="9">The sequence shown here is derived from an EMBL/GenBank/DDBJ whole genome shotgun (WGS) entry which is preliminary data.</text>
</comment>
<feature type="region of interest" description="Disordered" evidence="6">
    <location>
        <begin position="1"/>
        <end position="26"/>
    </location>
</feature>
<dbReference type="InterPro" id="IPR052053">
    <property type="entry name" value="IM_YidH-like"/>
</dbReference>
<dbReference type="Pfam" id="PF02656">
    <property type="entry name" value="DUF202"/>
    <property type="match status" value="1"/>
</dbReference>
<dbReference type="OrthoDB" id="5525680at2759"/>
<evidence type="ECO:0000313" key="10">
    <source>
        <dbReference type="Proteomes" id="UP001140172"/>
    </source>
</evidence>
<dbReference type="GO" id="GO:0005886">
    <property type="term" value="C:plasma membrane"/>
    <property type="evidence" value="ECO:0007669"/>
    <property type="project" value="UniProtKB-SubCell"/>
</dbReference>
<evidence type="ECO:0000313" key="9">
    <source>
        <dbReference type="EMBL" id="KAJ2787670.1"/>
    </source>
</evidence>
<feature type="transmembrane region" description="Helical" evidence="7">
    <location>
        <begin position="135"/>
        <end position="161"/>
    </location>
</feature>
<dbReference type="PANTHER" id="PTHR34187">
    <property type="entry name" value="FGR18P"/>
    <property type="match status" value="1"/>
</dbReference>
<keyword evidence="10" id="KW-1185">Reference proteome</keyword>
<dbReference type="PANTHER" id="PTHR34187:SF2">
    <property type="entry name" value="DUF202 DOMAIN-CONTAINING PROTEIN"/>
    <property type="match status" value="1"/>
</dbReference>
<comment type="subcellular location">
    <subcellularLocation>
        <location evidence="1">Cell membrane</location>
        <topology evidence="1">Multi-pass membrane protein</topology>
    </subcellularLocation>
</comment>
<gene>
    <name evidence="9" type="ORF">GGI15_000560</name>
</gene>